<feature type="transmembrane region" description="Helical" evidence="1">
    <location>
        <begin position="384"/>
        <end position="406"/>
    </location>
</feature>
<organism evidence="2 3">
    <name type="scientific">Rhodopirellula islandica</name>
    <dbReference type="NCBI Taxonomy" id="595434"/>
    <lineage>
        <taxon>Bacteria</taxon>
        <taxon>Pseudomonadati</taxon>
        <taxon>Planctomycetota</taxon>
        <taxon>Planctomycetia</taxon>
        <taxon>Pirellulales</taxon>
        <taxon>Pirellulaceae</taxon>
        <taxon>Rhodopirellula</taxon>
    </lineage>
</organism>
<keyword evidence="1" id="KW-1133">Transmembrane helix</keyword>
<gene>
    <name evidence="2" type="ORF">RISK_005602</name>
</gene>
<dbReference type="PATRIC" id="fig|595434.4.peg.5317"/>
<feature type="transmembrane region" description="Helical" evidence="1">
    <location>
        <begin position="269"/>
        <end position="286"/>
    </location>
</feature>
<feature type="transmembrane region" description="Helical" evidence="1">
    <location>
        <begin position="195"/>
        <end position="213"/>
    </location>
</feature>
<keyword evidence="1 2" id="KW-0812">Transmembrane</keyword>
<feature type="transmembrane region" description="Helical" evidence="1">
    <location>
        <begin position="140"/>
        <end position="160"/>
    </location>
</feature>
<accession>A0A0J1B7V7</accession>
<keyword evidence="3" id="KW-1185">Reference proteome</keyword>
<dbReference type="AlphaFoldDB" id="A0A0J1B7V7"/>
<sequence length="470" mass="51957">MLTAEISFWIMLAVSLGFAGWFGWKHGKHSALGAGMAASLLAGTWFEIVVLDTRINVTMATAIVLLVVYCTHSWHEIFRLLGPLDYLIGAITIWHVVVDTYYGEQPLAVAAQAYGQWMLPYAAGRYAFLHRESLPRLAPIFAVVGAIISVLCLAESWTGINLWETVFTPRDDLVRFGGQLRYGIAYRACGPTRHAIFLSNVLLTLVPFAVLMTQRGMDWFPKLRKWNRWLGPGLLIVLVLGVASSISRGPIVTLVLAACFAIAWLYRPAAWTLLAIFLGSAGWIASDWDGFVRLLETDSNDRKKAAVLVVDEQEEAIVYTGTRNRLVNLQVYVPIVVEGGPLGYGTVDSTGFPPENLPGLPTDPTVRQRLGVVDNAFLNNGLRFGWVGLALFTGLFIAAASTAFQLSRRASTYFFPLDQRYFVISTTLFVALVFEVVTVFWSYDYAFWTLSAFGSIAGLSSQMKRIAVVT</sequence>
<dbReference type="PANTHER" id="PTHR37422">
    <property type="entry name" value="TEICHURONIC ACID BIOSYNTHESIS PROTEIN TUAE"/>
    <property type="match status" value="1"/>
</dbReference>
<dbReference type="EMBL" id="LECT01000044">
    <property type="protein sequence ID" value="KLU02536.1"/>
    <property type="molecule type" value="Genomic_DNA"/>
</dbReference>
<reference evidence="2" key="1">
    <citation type="submission" date="2015-05" db="EMBL/GenBank/DDBJ databases">
        <title>Permanent draft genome of Rhodopirellula islandicus K833.</title>
        <authorList>
            <person name="Kizina J."/>
            <person name="Richter M."/>
            <person name="Glockner F.O."/>
            <person name="Harder J."/>
        </authorList>
    </citation>
    <scope>NUCLEOTIDE SEQUENCE [LARGE SCALE GENOMIC DNA]</scope>
    <source>
        <strain evidence="2">K833</strain>
    </source>
</reference>
<feature type="transmembrane region" description="Helical" evidence="1">
    <location>
        <begin position="6"/>
        <end position="24"/>
    </location>
</feature>
<feature type="transmembrane region" description="Helical" evidence="1">
    <location>
        <begin position="234"/>
        <end position="263"/>
    </location>
</feature>
<evidence type="ECO:0000256" key="1">
    <source>
        <dbReference type="SAM" id="Phobius"/>
    </source>
</evidence>
<dbReference type="RefSeq" id="WP_047816560.1">
    <property type="nucleotide sequence ID" value="NZ_LECT01000044.1"/>
</dbReference>
<proteinExistence type="predicted"/>
<feature type="transmembrane region" description="Helical" evidence="1">
    <location>
        <begin position="421"/>
        <end position="443"/>
    </location>
</feature>
<dbReference type="PANTHER" id="PTHR37422:SF13">
    <property type="entry name" value="LIPOPOLYSACCHARIDE BIOSYNTHESIS PROTEIN PA4999-RELATED"/>
    <property type="match status" value="1"/>
</dbReference>
<evidence type="ECO:0000313" key="2">
    <source>
        <dbReference type="EMBL" id="KLU02536.1"/>
    </source>
</evidence>
<dbReference type="OrthoDB" id="283956at2"/>
<protein>
    <submittedName>
        <fullName evidence="2">Transmembrane protein</fullName>
    </submittedName>
</protein>
<name>A0A0J1B7V7_RHOIS</name>
<feature type="transmembrane region" description="Helical" evidence="1">
    <location>
        <begin position="57"/>
        <end position="74"/>
    </location>
</feature>
<evidence type="ECO:0000313" key="3">
    <source>
        <dbReference type="Proteomes" id="UP000036367"/>
    </source>
</evidence>
<dbReference type="InterPro" id="IPR051533">
    <property type="entry name" value="WaaL-like"/>
</dbReference>
<feature type="transmembrane region" description="Helical" evidence="1">
    <location>
        <begin position="86"/>
        <end position="103"/>
    </location>
</feature>
<comment type="caution">
    <text evidence="2">The sequence shown here is derived from an EMBL/GenBank/DDBJ whole genome shotgun (WGS) entry which is preliminary data.</text>
</comment>
<dbReference type="Proteomes" id="UP000036367">
    <property type="component" value="Unassembled WGS sequence"/>
</dbReference>
<keyword evidence="1" id="KW-0472">Membrane</keyword>